<keyword evidence="1" id="KW-0472">Membrane</keyword>
<accession>A0ABT9GD86</accession>
<reference evidence="2 3" key="1">
    <citation type="submission" date="2023-04" db="EMBL/GenBank/DDBJ databases">
        <title>Novel Pseudoalteromonas species isolated from Pacific coral.</title>
        <authorList>
            <person name="Videau P."/>
            <person name="Shlafstein M.D."/>
            <person name="Oline D.K."/>
            <person name="Strangman W.K."/>
            <person name="Hahnke R.L."/>
            <person name="Saw J.H."/>
            <person name="Ushijima B."/>
        </authorList>
    </citation>
    <scope>NUCLEOTIDE SEQUENCE [LARGE SCALE GENOMIC DNA]</scope>
    <source>
        <strain evidence="2 3">LMG 14908</strain>
    </source>
</reference>
<comment type="caution">
    <text evidence="2">The sequence shown here is derived from an EMBL/GenBank/DDBJ whole genome shotgun (WGS) entry which is preliminary data.</text>
</comment>
<keyword evidence="1" id="KW-0812">Transmembrane</keyword>
<feature type="transmembrane region" description="Helical" evidence="1">
    <location>
        <begin position="6"/>
        <end position="25"/>
    </location>
</feature>
<proteinExistence type="predicted"/>
<organism evidence="2 3">
    <name type="scientific">Pseudoalteromonas distincta</name>
    <dbReference type="NCBI Taxonomy" id="77608"/>
    <lineage>
        <taxon>Bacteria</taxon>
        <taxon>Pseudomonadati</taxon>
        <taxon>Pseudomonadota</taxon>
        <taxon>Gammaproteobacteria</taxon>
        <taxon>Alteromonadales</taxon>
        <taxon>Pseudoalteromonadaceae</taxon>
        <taxon>Pseudoalteromonas</taxon>
    </lineage>
</organism>
<dbReference type="RefSeq" id="WP_039489380.1">
    <property type="nucleotide sequence ID" value="NZ_JASGWX010000005.1"/>
</dbReference>
<evidence type="ECO:0000313" key="2">
    <source>
        <dbReference type="EMBL" id="MDP4483850.1"/>
    </source>
</evidence>
<sequence length="132" mass="15283">MNILYLVIIFIFIAASFLFFAFLIYRLPKSQQQKCIEGEIVFVFIDKNTCFRHFLETVILRNKVVTLADNNTAFYVSANDYKKLWEVSPHKLSTIGNTYKLRLITTTLLFGGYGLSTVENMTEIDKKPIIVK</sequence>
<dbReference type="EMBL" id="JASGWX010000005">
    <property type="protein sequence ID" value="MDP4483850.1"/>
    <property type="molecule type" value="Genomic_DNA"/>
</dbReference>
<name>A0ABT9GD86_9GAMM</name>
<keyword evidence="3" id="KW-1185">Reference proteome</keyword>
<keyword evidence="1" id="KW-1133">Transmembrane helix</keyword>
<protein>
    <submittedName>
        <fullName evidence="2">Uncharacterized protein</fullName>
    </submittedName>
</protein>
<evidence type="ECO:0000256" key="1">
    <source>
        <dbReference type="SAM" id="Phobius"/>
    </source>
</evidence>
<dbReference type="Proteomes" id="UP001242314">
    <property type="component" value="Unassembled WGS sequence"/>
</dbReference>
<evidence type="ECO:0000313" key="3">
    <source>
        <dbReference type="Proteomes" id="UP001242314"/>
    </source>
</evidence>
<gene>
    <name evidence="2" type="ORF">QDH73_07400</name>
</gene>